<evidence type="ECO:0000259" key="1">
    <source>
        <dbReference type="Pfam" id="PF01738"/>
    </source>
</evidence>
<protein>
    <submittedName>
        <fullName evidence="2">Twin-arginine translocation pathway signal</fullName>
    </submittedName>
</protein>
<name>A6F018_9GAMM</name>
<sequence>MLVIHENTGLNSHIEKVVERFAEEGFVAFALDALALQGGTPEDEDEARAAIGSLDSEENLNNYLASLDYLRHLPGSNGKVASVGFCWGGKVSGELAVADQNLDAAVIYYGKSPDSSQVPAINAPLLLHYGEQDERINATVPDFQAALEKHGKRFSLHMHKGAGHAFNNETRADRYDPNAAAESWKLTIAFLGSELA</sequence>
<reference evidence="2 3" key="1">
    <citation type="submission" date="2007-06" db="EMBL/GenBank/DDBJ databases">
        <authorList>
            <person name="Green D."/>
            <person name="Ferriera S."/>
            <person name="Johnson J."/>
            <person name="Kravitz S."/>
            <person name="Beeson K."/>
            <person name="Sutton G."/>
            <person name="Rogers Y.-H."/>
            <person name="Friedman R."/>
            <person name="Frazier M."/>
            <person name="Venter J.C."/>
        </authorList>
    </citation>
    <scope>NUCLEOTIDE SEQUENCE [LARGE SCALE GENOMIC DNA]</scope>
    <source>
        <strain evidence="2 3">DG893</strain>
    </source>
</reference>
<dbReference type="Pfam" id="PF01738">
    <property type="entry name" value="DLH"/>
    <property type="match status" value="1"/>
</dbReference>
<dbReference type="InterPro" id="IPR051049">
    <property type="entry name" value="Dienelactone_hydrolase-like"/>
</dbReference>
<dbReference type="SUPFAM" id="SSF53474">
    <property type="entry name" value="alpha/beta-Hydrolases"/>
    <property type="match status" value="1"/>
</dbReference>
<evidence type="ECO:0000313" key="3">
    <source>
        <dbReference type="Proteomes" id="UP000005856"/>
    </source>
</evidence>
<comment type="caution">
    <text evidence="2">The sequence shown here is derived from an EMBL/GenBank/DDBJ whole genome shotgun (WGS) entry which is preliminary data.</text>
</comment>
<dbReference type="InterPro" id="IPR002925">
    <property type="entry name" value="Dienelactn_hydro"/>
</dbReference>
<evidence type="ECO:0000313" key="2">
    <source>
        <dbReference type="EMBL" id="EDM47931.1"/>
    </source>
</evidence>
<dbReference type="GO" id="GO:0016787">
    <property type="term" value="F:hydrolase activity"/>
    <property type="evidence" value="ECO:0007669"/>
    <property type="project" value="InterPro"/>
</dbReference>
<dbReference type="eggNOG" id="COG0412">
    <property type="taxonomic scope" value="Bacteria"/>
</dbReference>
<dbReference type="Proteomes" id="UP000005856">
    <property type="component" value="Unassembled WGS sequence"/>
</dbReference>
<proteinExistence type="predicted"/>
<dbReference type="Gene3D" id="3.40.50.1820">
    <property type="entry name" value="alpha/beta hydrolase"/>
    <property type="match status" value="1"/>
</dbReference>
<feature type="domain" description="Dienelactone hydrolase" evidence="1">
    <location>
        <begin position="2"/>
        <end position="193"/>
    </location>
</feature>
<dbReference type="PANTHER" id="PTHR46623:SF6">
    <property type="entry name" value="ALPHA_BETA-HYDROLASES SUPERFAMILY PROTEIN"/>
    <property type="match status" value="1"/>
</dbReference>
<accession>A6F018</accession>
<gene>
    <name evidence="2" type="ORF">MDG893_15115</name>
</gene>
<organism evidence="2 3">
    <name type="scientific">Marinobacter algicola DG893</name>
    <dbReference type="NCBI Taxonomy" id="443152"/>
    <lineage>
        <taxon>Bacteria</taxon>
        <taxon>Pseudomonadati</taxon>
        <taxon>Pseudomonadota</taxon>
        <taxon>Gammaproteobacteria</taxon>
        <taxon>Pseudomonadales</taxon>
        <taxon>Marinobacteraceae</taxon>
        <taxon>Marinobacter</taxon>
    </lineage>
</organism>
<dbReference type="InterPro" id="IPR029058">
    <property type="entry name" value="AB_hydrolase_fold"/>
</dbReference>
<dbReference type="EMBL" id="ABCP01000011">
    <property type="protein sequence ID" value="EDM47931.1"/>
    <property type="molecule type" value="Genomic_DNA"/>
</dbReference>
<dbReference type="PANTHER" id="PTHR46623">
    <property type="entry name" value="CARBOXYMETHYLENEBUTENOLIDASE-RELATED"/>
    <property type="match status" value="1"/>
</dbReference>
<dbReference type="AlphaFoldDB" id="A6F018"/>
<dbReference type="STRING" id="443152.MDG893_15115"/>
<keyword evidence="3" id="KW-1185">Reference proteome</keyword>